<feature type="region of interest" description="Disordered" evidence="2">
    <location>
        <begin position="423"/>
        <end position="460"/>
    </location>
</feature>
<accession>A0A507CC48</accession>
<feature type="domain" description="F-box" evidence="3">
    <location>
        <begin position="546"/>
        <end position="603"/>
    </location>
</feature>
<dbReference type="GO" id="GO:0031146">
    <property type="term" value="P:SCF-dependent proteasomal ubiquitin-dependent protein catabolic process"/>
    <property type="evidence" value="ECO:0007669"/>
    <property type="project" value="TreeGrafter"/>
</dbReference>
<feature type="coiled-coil region" evidence="1">
    <location>
        <begin position="360"/>
        <end position="387"/>
    </location>
</feature>
<feature type="region of interest" description="Disordered" evidence="2">
    <location>
        <begin position="503"/>
        <end position="540"/>
    </location>
</feature>
<dbReference type="InterPro" id="IPR001810">
    <property type="entry name" value="F-box_dom"/>
</dbReference>
<dbReference type="InterPro" id="IPR032727">
    <property type="entry name" value="CLAMP"/>
</dbReference>
<dbReference type="AlphaFoldDB" id="A0A507CC48"/>
<dbReference type="RefSeq" id="XP_031026069.1">
    <property type="nucleotide sequence ID" value="XM_031168037.1"/>
</dbReference>
<dbReference type="InterPro" id="IPR006553">
    <property type="entry name" value="Leu-rich_rpt_Cys-con_subtyp"/>
</dbReference>
<dbReference type="SUPFAM" id="SSF52047">
    <property type="entry name" value="RNI-like"/>
    <property type="match status" value="1"/>
</dbReference>
<evidence type="ECO:0000256" key="2">
    <source>
        <dbReference type="SAM" id="MobiDB-lite"/>
    </source>
</evidence>
<organism evidence="4 5">
    <name type="scientific">Synchytrium microbalum</name>
    <dbReference type="NCBI Taxonomy" id="1806994"/>
    <lineage>
        <taxon>Eukaryota</taxon>
        <taxon>Fungi</taxon>
        <taxon>Fungi incertae sedis</taxon>
        <taxon>Chytridiomycota</taxon>
        <taxon>Chytridiomycota incertae sedis</taxon>
        <taxon>Chytridiomycetes</taxon>
        <taxon>Synchytriales</taxon>
        <taxon>Synchytriaceae</taxon>
        <taxon>Synchytrium</taxon>
    </lineage>
</organism>
<evidence type="ECO:0000259" key="3">
    <source>
        <dbReference type="Pfam" id="PF12937"/>
    </source>
</evidence>
<dbReference type="InterPro" id="IPR032675">
    <property type="entry name" value="LRR_dom_sf"/>
</dbReference>
<proteinExistence type="predicted"/>
<reference evidence="4 5" key="1">
    <citation type="journal article" date="2019" name="Sci. Rep.">
        <title>Comparative genomics of chytrid fungi reveal insights into the obligate biotrophic and pathogenic lifestyle of Synchytrium endobioticum.</title>
        <authorList>
            <person name="van de Vossenberg B.T.L.H."/>
            <person name="Warris S."/>
            <person name="Nguyen H.D.T."/>
            <person name="van Gent-Pelzer M.P.E."/>
            <person name="Joly D.L."/>
            <person name="van de Geest H.C."/>
            <person name="Bonants P.J.M."/>
            <person name="Smith D.S."/>
            <person name="Levesque C.A."/>
            <person name="van der Lee T.A.J."/>
        </authorList>
    </citation>
    <scope>NUCLEOTIDE SEQUENCE [LARGE SCALE GENOMIC DNA]</scope>
    <source>
        <strain evidence="4 5">JEL517</strain>
    </source>
</reference>
<feature type="region of interest" description="Disordered" evidence="2">
    <location>
        <begin position="804"/>
        <end position="823"/>
    </location>
</feature>
<feature type="compositionally biased region" description="Basic and acidic residues" evidence="2">
    <location>
        <begin position="93"/>
        <end position="104"/>
    </location>
</feature>
<feature type="compositionally biased region" description="Low complexity" evidence="2">
    <location>
        <begin position="503"/>
        <end position="515"/>
    </location>
</feature>
<gene>
    <name evidence="4" type="ORF">SmJEL517_g02109</name>
</gene>
<evidence type="ECO:0000313" key="4">
    <source>
        <dbReference type="EMBL" id="TPX35596.1"/>
    </source>
</evidence>
<dbReference type="EMBL" id="QEAO01000008">
    <property type="protein sequence ID" value="TPX35596.1"/>
    <property type="molecule type" value="Genomic_DNA"/>
</dbReference>
<name>A0A507CC48_9FUNG</name>
<dbReference type="Gene3D" id="3.80.10.10">
    <property type="entry name" value="Ribonuclease Inhibitor"/>
    <property type="match status" value="2"/>
</dbReference>
<dbReference type="GeneID" id="42003334"/>
<dbReference type="PANTHER" id="PTHR13318">
    <property type="entry name" value="PARTNER OF PAIRED, ISOFORM B-RELATED"/>
    <property type="match status" value="1"/>
</dbReference>
<feature type="region of interest" description="Disordered" evidence="2">
    <location>
        <begin position="1"/>
        <end position="23"/>
    </location>
</feature>
<feature type="region of interest" description="Disordered" evidence="2">
    <location>
        <begin position="83"/>
        <end position="104"/>
    </location>
</feature>
<feature type="compositionally biased region" description="Polar residues" evidence="2">
    <location>
        <begin position="423"/>
        <end position="443"/>
    </location>
</feature>
<dbReference type="Pfam" id="PF14769">
    <property type="entry name" value="CLAMP"/>
    <property type="match status" value="1"/>
</dbReference>
<keyword evidence="1" id="KW-0175">Coiled coil</keyword>
<evidence type="ECO:0000313" key="5">
    <source>
        <dbReference type="Proteomes" id="UP000319731"/>
    </source>
</evidence>
<feature type="compositionally biased region" description="Low complexity" evidence="2">
    <location>
        <begin position="445"/>
        <end position="458"/>
    </location>
</feature>
<dbReference type="SMART" id="SM00367">
    <property type="entry name" value="LRR_CC"/>
    <property type="match status" value="4"/>
</dbReference>
<feature type="compositionally biased region" description="Polar residues" evidence="2">
    <location>
        <begin position="516"/>
        <end position="534"/>
    </location>
</feature>
<dbReference type="OrthoDB" id="10257471at2759"/>
<dbReference type="Pfam" id="PF12937">
    <property type="entry name" value="F-box-like"/>
    <property type="match status" value="1"/>
</dbReference>
<dbReference type="GO" id="GO:0019005">
    <property type="term" value="C:SCF ubiquitin ligase complex"/>
    <property type="evidence" value="ECO:0007669"/>
    <property type="project" value="TreeGrafter"/>
</dbReference>
<sequence length="890" mass="98145">MVQNPNPPINSRRGSIKPLSRPTTASAVKSEILKKVSIKEEIPVGAYTGLILDQVNAVTIKQHLQRKETDAVWAYMSKLYDPATDASPSESLRPQERTSDIEDSDARREMIVQYSLEALLHGHKTLDLDPFQLSVWLTILKASHDRFTDVIANMHQSTSIDYAQTSAQAFQSVMEQYVVGVPIPQHLVEGLKPITPFTWKEIENLASYHVNSYVQQSKLIAYVFRNPQEIARTTETRSMYNAVIPPLSEGIDADQWEEVKRTEREKQEHEALQAAEKTNILKSTVSIAPLEPIPQSRAPVSEQKSMRPLTPYTAPIPVLQAETLFPSSTITVPFIDPNFVTKTITHTAASYMQTFQQHLEKRLQHQERELQARISAIEAAMAEKESNAHEAIDPGCTLTESSVLLTPVNSKKDKISDSVANINHQQTLPKRISRSTNINTRSTRPSEAPESPQSSPESTVTIESSFKALTLDDRIKVEEPVLDHSLTAANEVEFNIVEAQATTATDSSTDINDTNVSKNTEASDTAAVDSSTDTNDTKGSKKTAALLPVELLLCIFAYFAPPATALEECALNQPRDSSAALLASALVCKRWAVPAIKTMWRRPMIYDVQRFAKLVHTAEESALKIIGDHSSEDITKLARLSTTTTSFPYVDYLCQLSLSNTLAENQRNASRLSVMLPRLLLTTSMSKALTLLDLSFAKGVSNYSLLRCATNLSNLLCLNISGGNRSEIVVLKVADCCRSLKKLSLAWNEQVGDFAMVEIGKKVKHLEWLDVTGCIQLSDAGVIAFSKSQAEEHETLCTDASSSYITPASSPRASPYASSSFNRPRTPPLKYLSLSYCKDITGQGILGAAGYLPALNVLNIVGCENTSSAMIELHDQRPTLQINRPFVAMI</sequence>
<keyword evidence="5" id="KW-1185">Reference proteome</keyword>
<feature type="compositionally biased region" description="Low complexity" evidence="2">
    <location>
        <begin position="807"/>
        <end position="820"/>
    </location>
</feature>
<evidence type="ECO:0000256" key="1">
    <source>
        <dbReference type="SAM" id="Coils"/>
    </source>
</evidence>
<protein>
    <recommendedName>
        <fullName evidence="3">F-box domain-containing protein</fullName>
    </recommendedName>
</protein>
<comment type="caution">
    <text evidence="4">The sequence shown here is derived from an EMBL/GenBank/DDBJ whole genome shotgun (WGS) entry which is preliminary data.</text>
</comment>
<dbReference type="Proteomes" id="UP000319731">
    <property type="component" value="Unassembled WGS sequence"/>
</dbReference>